<feature type="transmembrane region" description="Helical" evidence="1">
    <location>
        <begin position="16"/>
        <end position="37"/>
    </location>
</feature>
<keyword evidence="1" id="KW-1133">Transmembrane helix</keyword>
<evidence type="ECO:0000313" key="3">
    <source>
        <dbReference type="Proteomes" id="UP000327157"/>
    </source>
</evidence>
<name>A0A5N5FTF5_9ROSA</name>
<gene>
    <name evidence="2" type="ORF">D8674_006122</name>
</gene>
<proteinExistence type="predicted"/>
<evidence type="ECO:0000313" key="2">
    <source>
        <dbReference type="EMBL" id="KAB2606405.1"/>
    </source>
</evidence>
<keyword evidence="3" id="KW-1185">Reference proteome</keyword>
<reference evidence="2 3" key="1">
    <citation type="submission" date="2019-09" db="EMBL/GenBank/DDBJ databases">
        <authorList>
            <person name="Ou C."/>
        </authorList>
    </citation>
    <scope>NUCLEOTIDE SEQUENCE [LARGE SCALE GENOMIC DNA]</scope>
    <source>
        <strain evidence="2">S2</strain>
        <tissue evidence="2">Leaf</tissue>
    </source>
</reference>
<dbReference type="Proteomes" id="UP000327157">
    <property type="component" value="Chromosome 11"/>
</dbReference>
<keyword evidence="1" id="KW-0812">Transmembrane</keyword>
<evidence type="ECO:0000256" key="1">
    <source>
        <dbReference type="SAM" id="Phobius"/>
    </source>
</evidence>
<reference evidence="3" key="2">
    <citation type="submission" date="2019-10" db="EMBL/GenBank/DDBJ databases">
        <title>A de novo genome assembly of a pear dwarfing rootstock.</title>
        <authorList>
            <person name="Wang F."/>
            <person name="Wang J."/>
            <person name="Li S."/>
            <person name="Zhang Y."/>
            <person name="Fang M."/>
            <person name="Ma L."/>
            <person name="Zhao Y."/>
            <person name="Jiang S."/>
        </authorList>
    </citation>
    <scope>NUCLEOTIDE SEQUENCE [LARGE SCALE GENOMIC DNA]</scope>
</reference>
<comment type="caution">
    <text evidence="2">The sequence shown here is derived from an EMBL/GenBank/DDBJ whole genome shotgun (WGS) entry which is preliminary data.</text>
</comment>
<dbReference type="EMBL" id="SMOL01000559">
    <property type="protein sequence ID" value="KAB2606405.1"/>
    <property type="molecule type" value="Genomic_DNA"/>
</dbReference>
<reference evidence="2 3" key="3">
    <citation type="submission" date="2019-11" db="EMBL/GenBank/DDBJ databases">
        <title>A de novo genome assembly of a pear dwarfing rootstock.</title>
        <authorList>
            <person name="Wang F."/>
            <person name="Wang J."/>
            <person name="Li S."/>
            <person name="Zhang Y."/>
            <person name="Fang M."/>
            <person name="Ma L."/>
            <person name="Zhao Y."/>
            <person name="Jiang S."/>
        </authorList>
    </citation>
    <scope>NUCLEOTIDE SEQUENCE [LARGE SCALE GENOMIC DNA]</scope>
    <source>
        <strain evidence="2">S2</strain>
        <tissue evidence="2">Leaf</tissue>
    </source>
</reference>
<dbReference type="AlphaFoldDB" id="A0A5N5FTF5"/>
<accession>A0A5N5FTF5</accession>
<keyword evidence="1" id="KW-0472">Membrane</keyword>
<organism evidence="2 3">
    <name type="scientific">Pyrus ussuriensis x Pyrus communis</name>
    <dbReference type="NCBI Taxonomy" id="2448454"/>
    <lineage>
        <taxon>Eukaryota</taxon>
        <taxon>Viridiplantae</taxon>
        <taxon>Streptophyta</taxon>
        <taxon>Embryophyta</taxon>
        <taxon>Tracheophyta</taxon>
        <taxon>Spermatophyta</taxon>
        <taxon>Magnoliopsida</taxon>
        <taxon>eudicotyledons</taxon>
        <taxon>Gunneridae</taxon>
        <taxon>Pentapetalae</taxon>
        <taxon>rosids</taxon>
        <taxon>fabids</taxon>
        <taxon>Rosales</taxon>
        <taxon>Rosaceae</taxon>
        <taxon>Amygdaloideae</taxon>
        <taxon>Maleae</taxon>
        <taxon>Pyrus</taxon>
    </lineage>
</organism>
<sequence>MRKWSMLRRWACGSEGVAVVAVVAVGVVEVVVFDGALSGRRGKMQMAASQRQVGQRFLVALSYIRGCY</sequence>
<protein>
    <submittedName>
        <fullName evidence="2">Uncharacterized protein</fullName>
    </submittedName>
</protein>